<gene>
    <name evidence="2" type="ORF">QCN29_23120</name>
</gene>
<evidence type="ECO:0000313" key="2">
    <source>
        <dbReference type="EMBL" id="MDH2391617.1"/>
    </source>
</evidence>
<dbReference type="PANTHER" id="PTHR33744">
    <property type="entry name" value="CARBOHYDRATE DIACID REGULATOR"/>
    <property type="match status" value="1"/>
</dbReference>
<protein>
    <submittedName>
        <fullName evidence="2">Helix-turn-helix domain-containing protein</fullName>
    </submittedName>
</protein>
<sequence>MPTLGLLPTDKPELELTFVESGSRRAQTTEINGVVTMTPEQLLEGGVPSTLPDGSLVLITGASPFRLRGRITTVLELLLQRMSQDGSAGLAVTAAPGARQPFPPAVVDRAARLGIALLITSAPAERWEGMHEKIQQARLMFAERRAAQLSSLVMELPAQLADARAMQRIADWLARVLDCQVLVSEPERVLAASPATAAEQLAQAIIRQSVDGILPETLSGPHTQLISLTPASAADTVLAVLRRTPFDEADLRLLRHAAKLLGLVDQAHREYRAASGASHAARSAAWELLLDGEVEKARRVMANLAPGLLEPETTRVFVVETPQAGRDLAARSFSSSVGQQALVVPDPRDDRRILIVHPIRSDDDTGAEVSAELTRLVGSLEPPSSLGGSGVYSMTLLADALNEAITAQRFAAFQPDSVALSVHGSDLVSLLPQAEAQQWARRLLNPLMHDETQWESMRETLPAALAYPYTVAARRLRLHRNTVMRRASRAAELLRMDFASISDRIAVALAMELVTQREMSASPQLTGSEPPSLARLLGTPQVCAWAQTLVRPVQADRRDLVSTALAWLTFDTHVEPAARALGLSEVTVRSHLRALEGHMQRDLATLAGVRDLQFSLHVVTGQPDLRSDRPGLSVVAC</sequence>
<evidence type="ECO:0000313" key="3">
    <source>
        <dbReference type="Proteomes" id="UP001223144"/>
    </source>
</evidence>
<feature type="domain" description="PucR C-terminal helix-turn-helix" evidence="1">
    <location>
        <begin position="460"/>
        <end position="512"/>
    </location>
</feature>
<keyword evidence="3" id="KW-1185">Reference proteome</keyword>
<dbReference type="PANTHER" id="PTHR33744:SF1">
    <property type="entry name" value="DNA-BINDING TRANSCRIPTIONAL ACTIVATOR ADER"/>
    <property type="match status" value="1"/>
</dbReference>
<evidence type="ECO:0000259" key="1">
    <source>
        <dbReference type="Pfam" id="PF13556"/>
    </source>
</evidence>
<dbReference type="Proteomes" id="UP001223144">
    <property type="component" value="Unassembled WGS sequence"/>
</dbReference>
<dbReference type="Pfam" id="PF13556">
    <property type="entry name" value="HTH_30"/>
    <property type="match status" value="1"/>
</dbReference>
<reference evidence="2 3" key="1">
    <citation type="submission" date="2023-04" db="EMBL/GenBank/DDBJ databases">
        <title>Streptomyces chengmaiensis sp. nov. isolated from the stem of mangrove plant in Hainan.</title>
        <authorList>
            <person name="Huang X."/>
            <person name="Zhou S."/>
            <person name="Chu X."/>
            <person name="Xie Y."/>
            <person name="Lin Y."/>
        </authorList>
    </citation>
    <scope>NUCLEOTIDE SEQUENCE [LARGE SCALE GENOMIC DNA]</scope>
    <source>
        <strain evidence="2 3">HNM0663</strain>
    </source>
</reference>
<proteinExistence type="predicted"/>
<name>A0ABT6HSC7_9ACTN</name>
<organism evidence="2 3">
    <name type="scientific">Streptomyces chengmaiensis</name>
    <dbReference type="NCBI Taxonomy" id="3040919"/>
    <lineage>
        <taxon>Bacteria</taxon>
        <taxon>Bacillati</taxon>
        <taxon>Actinomycetota</taxon>
        <taxon>Actinomycetes</taxon>
        <taxon>Kitasatosporales</taxon>
        <taxon>Streptomycetaceae</taxon>
        <taxon>Streptomyces</taxon>
    </lineage>
</organism>
<comment type="caution">
    <text evidence="2">The sequence shown here is derived from an EMBL/GenBank/DDBJ whole genome shotgun (WGS) entry which is preliminary data.</text>
</comment>
<dbReference type="InterPro" id="IPR025736">
    <property type="entry name" value="PucR_C-HTH_dom"/>
</dbReference>
<dbReference type="RefSeq" id="WP_279930520.1">
    <property type="nucleotide sequence ID" value="NZ_JARWBG010000029.1"/>
</dbReference>
<dbReference type="InterPro" id="IPR042070">
    <property type="entry name" value="PucR_C-HTH_sf"/>
</dbReference>
<dbReference type="InterPro" id="IPR051448">
    <property type="entry name" value="CdaR-like_regulators"/>
</dbReference>
<dbReference type="Gene3D" id="1.10.10.2840">
    <property type="entry name" value="PucR C-terminal helix-turn-helix domain"/>
    <property type="match status" value="2"/>
</dbReference>
<accession>A0ABT6HSC7</accession>
<dbReference type="EMBL" id="JARWBG010000029">
    <property type="protein sequence ID" value="MDH2391617.1"/>
    <property type="molecule type" value="Genomic_DNA"/>
</dbReference>